<dbReference type="NCBIfam" id="TIGR00229">
    <property type="entry name" value="sensory_box"/>
    <property type="match status" value="1"/>
</dbReference>
<dbReference type="PROSITE" id="PS50045">
    <property type="entry name" value="SIGMA54_INTERACT_4"/>
    <property type="match status" value="1"/>
</dbReference>
<dbReference type="InterPro" id="IPR003593">
    <property type="entry name" value="AAA+_ATPase"/>
</dbReference>
<dbReference type="InterPro" id="IPR025943">
    <property type="entry name" value="Sigma_54_int_dom_ATP-bd_2"/>
</dbReference>
<dbReference type="InterPro" id="IPR000014">
    <property type="entry name" value="PAS"/>
</dbReference>
<dbReference type="Pfam" id="PF00989">
    <property type="entry name" value="PAS"/>
    <property type="match status" value="1"/>
</dbReference>
<dbReference type="InterPro" id="IPR030828">
    <property type="entry name" value="HTH_TyrR"/>
</dbReference>
<evidence type="ECO:0000256" key="4">
    <source>
        <dbReference type="ARBA" id="ARBA00023015"/>
    </source>
</evidence>
<dbReference type="SUPFAM" id="SSF46689">
    <property type="entry name" value="Homeodomain-like"/>
    <property type="match status" value="1"/>
</dbReference>
<dbReference type="STRING" id="1413211.U473_14060"/>
<dbReference type="Proteomes" id="UP000070352">
    <property type="component" value="Unassembled WGS sequence"/>
</dbReference>
<dbReference type="Pfam" id="PF25601">
    <property type="entry name" value="AAA_lid_14"/>
    <property type="match status" value="1"/>
</dbReference>
<organism evidence="12 13">
    <name type="scientific">Tepidibacillus decaturensis</name>
    <dbReference type="NCBI Taxonomy" id="1413211"/>
    <lineage>
        <taxon>Bacteria</taxon>
        <taxon>Bacillati</taxon>
        <taxon>Bacillota</taxon>
        <taxon>Bacilli</taxon>
        <taxon>Bacillales</taxon>
        <taxon>Bacillaceae</taxon>
        <taxon>Tepidibacillus</taxon>
    </lineage>
</organism>
<dbReference type="SMART" id="SM00091">
    <property type="entry name" value="PAS"/>
    <property type="match status" value="1"/>
</dbReference>
<dbReference type="OrthoDB" id="9771372at2"/>
<evidence type="ECO:0000313" key="12">
    <source>
        <dbReference type="EMBL" id="KXG42587.1"/>
    </source>
</evidence>
<dbReference type="InterPro" id="IPR035965">
    <property type="entry name" value="PAS-like_dom_sf"/>
</dbReference>
<dbReference type="InterPro" id="IPR002078">
    <property type="entry name" value="Sigma_54_int"/>
</dbReference>
<dbReference type="FunFam" id="3.40.50.300:FF:000006">
    <property type="entry name" value="DNA-binding transcriptional regulator NtrC"/>
    <property type="match status" value="1"/>
</dbReference>
<evidence type="ECO:0000259" key="9">
    <source>
        <dbReference type="PROSITE" id="PS50045"/>
    </source>
</evidence>
<keyword evidence="13" id="KW-1185">Reference proteome</keyword>
<keyword evidence="6" id="KW-0010">Activator</keyword>
<dbReference type="Gene3D" id="3.30.70.260">
    <property type="match status" value="1"/>
</dbReference>
<dbReference type="InterPro" id="IPR027417">
    <property type="entry name" value="P-loop_NTPase"/>
</dbReference>
<keyword evidence="3" id="KW-0067">ATP-binding</keyword>
<dbReference type="CDD" id="cd00009">
    <property type="entry name" value="AAA"/>
    <property type="match status" value="1"/>
</dbReference>
<dbReference type="PROSITE" id="PS00688">
    <property type="entry name" value="SIGMA54_INTERACT_3"/>
    <property type="match status" value="1"/>
</dbReference>
<dbReference type="RefSeq" id="WP_068727866.1">
    <property type="nucleotide sequence ID" value="NZ_LSKU01000002.1"/>
</dbReference>
<dbReference type="InterPro" id="IPR013767">
    <property type="entry name" value="PAS_fold"/>
</dbReference>
<name>A0A135L148_9BACI</name>
<feature type="domain" description="ACT" evidence="11">
    <location>
        <begin position="7"/>
        <end position="76"/>
    </location>
</feature>
<dbReference type="InterPro" id="IPR025944">
    <property type="entry name" value="Sigma_54_int_dom_CS"/>
</dbReference>
<dbReference type="GO" id="GO:0003677">
    <property type="term" value="F:DNA binding"/>
    <property type="evidence" value="ECO:0007669"/>
    <property type="project" value="UniProtKB-KW"/>
</dbReference>
<dbReference type="CDD" id="cd00130">
    <property type="entry name" value="PAS"/>
    <property type="match status" value="1"/>
</dbReference>
<sequence>MERKEFIIRIDFRDRLGLGYEILEVLKDKNINLLGMEAKTNHGMVIKFRCLEDEFQHLIDQLDKIDGVLSILNCDHMPYEQREHELTTILNSVSEGVIAVNKMGEITHMNDVASQILHYSKEKAIGMKIEDLLEAKIPILETLKNGRSYKHKEIKIKKDRRVFHYLTSGVPVINEKNQIMGAVATLKDYKQVEEMILQIDRKKTLTTFDDIIFQSSNMRQIVDTAKMVAKSDSSILLRGESGTGKELFARAIHMESNRSKSPFIAINCAALPENLLESELFGYEEGSFTGAVKGGKKGLFEQADTGTLFLDEIGEISPQIQVRLLRVLQEKAVRRVGGNKEVPVDVRIIAATHQNLEEMISKKLFREDLYYRLNVIPLRIPPLRERPKDIPLIAQHLIQKIGIKLNKLQVYLSKEAIEYMMAQKWPGNVRQLENTLERIINVIPDQEIKLLHFLEWANLEPMKQRIERRIENNDHYFHIKIPIEPQWPSLKDIVREVEKQVVLKVMKTHNSSRKAGRILGVSNTTILNKIKDDEF</sequence>
<evidence type="ECO:0000256" key="5">
    <source>
        <dbReference type="ARBA" id="ARBA00023125"/>
    </source>
</evidence>
<evidence type="ECO:0000256" key="3">
    <source>
        <dbReference type="ARBA" id="ARBA00022840"/>
    </source>
</evidence>
<dbReference type="Gene3D" id="3.30.450.20">
    <property type="entry name" value="PAS domain"/>
    <property type="match status" value="1"/>
</dbReference>
<evidence type="ECO:0000259" key="10">
    <source>
        <dbReference type="PROSITE" id="PS50112"/>
    </source>
</evidence>
<dbReference type="InterPro" id="IPR009057">
    <property type="entry name" value="Homeodomain-like_sf"/>
</dbReference>
<dbReference type="Gene3D" id="3.40.50.300">
    <property type="entry name" value="P-loop containing nucleotide triphosphate hydrolases"/>
    <property type="match status" value="1"/>
</dbReference>
<dbReference type="Pfam" id="PF18024">
    <property type="entry name" value="HTH_50"/>
    <property type="match status" value="1"/>
</dbReference>
<feature type="domain" description="PAS" evidence="10">
    <location>
        <begin position="82"/>
        <end position="126"/>
    </location>
</feature>
<keyword evidence="7" id="KW-0804">Transcription</keyword>
<dbReference type="InterPro" id="IPR058031">
    <property type="entry name" value="AAA_lid_NorR"/>
</dbReference>
<keyword evidence="1" id="KW-0547">Nucleotide-binding</keyword>
<dbReference type="InterPro" id="IPR045865">
    <property type="entry name" value="ACT-like_dom_sf"/>
</dbReference>
<gene>
    <name evidence="12" type="ORF">U473_14060</name>
</gene>
<evidence type="ECO:0000256" key="6">
    <source>
        <dbReference type="ARBA" id="ARBA00023159"/>
    </source>
</evidence>
<dbReference type="InterPro" id="IPR002912">
    <property type="entry name" value="ACT_dom"/>
</dbReference>
<dbReference type="Pfam" id="PF00158">
    <property type="entry name" value="Sigma54_activat"/>
    <property type="match status" value="1"/>
</dbReference>
<evidence type="ECO:0000256" key="2">
    <source>
        <dbReference type="ARBA" id="ARBA00022797"/>
    </source>
</evidence>
<dbReference type="EMBL" id="LSKU01000002">
    <property type="protein sequence ID" value="KXG42587.1"/>
    <property type="molecule type" value="Genomic_DNA"/>
</dbReference>
<keyword evidence="2" id="KW-0058">Aromatic hydrocarbons catabolism</keyword>
<dbReference type="PROSITE" id="PS00676">
    <property type="entry name" value="SIGMA54_INTERACT_2"/>
    <property type="match status" value="1"/>
</dbReference>
<dbReference type="SUPFAM" id="SSF55021">
    <property type="entry name" value="ACT-like"/>
    <property type="match status" value="1"/>
</dbReference>
<comment type="caution">
    <text evidence="12">The sequence shown here is derived from an EMBL/GenBank/DDBJ whole genome shotgun (WGS) entry which is preliminary data.</text>
</comment>
<dbReference type="PROSITE" id="PS50112">
    <property type="entry name" value="PAS"/>
    <property type="match status" value="1"/>
</dbReference>
<evidence type="ECO:0000313" key="13">
    <source>
        <dbReference type="Proteomes" id="UP000070352"/>
    </source>
</evidence>
<protein>
    <recommendedName>
        <fullName evidence="8">HTH-type transcriptional regulatory protein TyrR</fullName>
    </recommendedName>
</protein>
<keyword evidence="4" id="KW-0805">Transcription regulation</keyword>
<evidence type="ECO:0000259" key="11">
    <source>
        <dbReference type="PROSITE" id="PS51671"/>
    </source>
</evidence>
<dbReference type="SMART" id="SM00382">
    <property type="entry name" value="AAA"/>
    <property type="match status" value="1"/>
</dbReference>
<dbReference type="PROSITE" id="PS51671">
    <property type="entry name" value="ACT"/>
    <property type="match status" value="1"/>
</dbReference>
<keyword evidence="5" id="KW-0238">DNA-binding</keyword>
<dbReference type="AlphaFoldDB" id="A0A135L148"/>
<dbReference type="GO" id="GO:0006355">
    <property type="term" value="P:regulation of DNA-templated transcription"/>
    <property type="evidence" value="ECO:0007669"/>
    <property type="project" value="InterPro"/>
</dbReference>
<accession>A0A135L148</accession>
<dbReference type="GO" id="GO:0005524">
    <property type="term" value="F:ATP binding"/>
    <property type="evidence" value="ECO:0007669"/>
    <property type="project" value="UniProtKB-KW"/>
</dbReference>
<evidence type="ECO:0000256" key="8">
    <source>
        <dbReference type="ARBA" id="ARBA00029500"/>
    </source>
</evidence>
<feature type="domain" description="Sigma-54 factor interaction" evidence="9">
    <location>
        <begin position="211"/>
        <end position="441"/>
    </location>
</feature>
<dbReference type="InterPro" id="IPR025662">
    <property type="entry name" value="Sigma_54_int_dom_ATP-bd_1"/>
</dbReference>
<dbReference type="Gene3D" id="1.10.8.60">
    <property type="match status" value="1"/>
</dbReference>
<evidence type="ECO:0000256" key="7">
    <source>
        <dbReference type="ARBA" id="ARBA00023163"/>
    </source>
</evidence>
<evidence type="ECO:0000256" key="1">
    <source>
        <dbReference type="ARBA" id="ARBA00022741"/>
    </source>
</evidence>
<dbReference type="PANTHER" id="PTHR32071:SF57">
    <property type="entry name" value="C4-DICARBOXYLATE TRANSPORT TRANSCRIPTIONAL REGULATORY PROTEIN DCTD"/>
    <property type="match status" value="1"/>
</dbReference>
<dbReference type="SUPFAM" id="SSF55785">
    <property type="entry name" value="PYP-like sensor domain (PAS domain)"/>
    <property type="match status" value="1"/>
</dbReference>
<dbReference type="PROSITE" id="PS00675">
    <property type="entry name" value="SIGMA54_INTERACT_1"/>
    <property type="match status" value="1"/>
</dbReference>
<dbReference type="PANTHER" id="PTHR32071">
    <property type="entry name" value="TRANSCRIPTIONAL REGULATORY PROTEIN"/>
    <property type="match status" value="1"/>
</dbReference>
<dbReference type="SUPFAM" id="SSF52540">
    <property type="entry name" value="P-loop containing nucleoside triphosphate hydrolases"/>
    <property type="match status" value="1"/>
</dbReference>
<proteinExistence type="predicted"/>
<reference evidence="12 13" key="1">
    <citation type="submission" date="2016-02" db="EMBL/GenBank/DDBJ databases">
        <title>Draft Genome for Tepidibacillus decaturensis nov. sp. Strain Z9, an Anaerobic, Moderately Thermophilic and Heterotrophic Bacterium from Deep Subsurface of the Illinois Basin, USA.</title>
        <authorList>
            <person name="Dong Y."/>
            <person name="Chang J.Y."/>
            <person name="Sanford R."/>
            <person name="Fouke B.W."/>
        </authorList>
    </citation>
    <scope>NUCLEOTIDE SEQUENCE [LARGE SCALE GENOMIC DNA]</scope>
    <source>
        <strain evidence="12 13">Z9</strain>
    </source>
</reference>
<dbReference type="Gene3D" id="1.10.10.60">
    <property type="entry name" value="Homeodomain-like"/>
    <property type="match status" value="1"/>
</dbReference>